<dbReference type="GO" id="GO:0005886">
    <property type="term" value="C:plasma membrane"/>
    <property type="evidence" value="ECO:0007669"/>
    <property type="project" value="TreeGrafter"/>
</dbReference>
<evidence type="ECO:0000313" key="9">
    <source>
        <dbReference type="Proteomes" id="UP000292373"/>
    </source>
</evidence>
<protein>
    <submittedName>
        <fullName evidence="8">GtrA family protein</fullName>
    </submittedName>
</protein>
<evidence type="ECO:0000256" key="3">
    <source>
        <dbReference type="ARBA" id="ARBA00022692"/>
    </source>
</evidence>
<evidence type="ECO:0000256" key="2">
    <source>
        <dbReference type="ARBA" id="ARBA00009399"/>
    </source>
</evidence>
<dbReference type="OrthoDB" id="9807815at2"/>
<evidence type="ECO:0000259" key="7">
    <source>
        <dbReference type="Pfam" id="PF04138"/>
    </source>
</evidence>
<comment type="subcellular location">
    <subcellularLocation>
        <location evidence="1">Membrane</location>
        <topology evidence="1">Multi-pass membrane protein</topology>
    </subcellularLocation>
</comment>
<comment type="caution">
    <text evidence="8">The sequence shown here is derived from an EMBL/GenBank/DDBJ whole genome shotgun (WGS) entry which is preliminary data.</text>
</comment>
<evidence type="ECO:0000256" key="5">
    <source>
        <dbReference type="ARBA" id="ARBA00023136"/>
    </source>
</evidence>
<dbReference type="Proteomes" id="UP000292373">
    <property type="component" value="Unassembled WGS sequence"/>
</dbReference>
<feature type="transmembrane region" description="Helical" evidence="6">
    <location>
        <begin position="67"/>
        <end position="86"/>
    </location>
</feature>
<dbReference type="GO" id="GO:0000271">
    <property type="term" value="P:polysaccharide biosynthetic process"/>
    <property type="evidence" value="ECO:0007669"/>
    <property type="project" value="InterPro"/>
</dbReference>
<keyword evidence="3 6" id="KW-0812">Transmembrane</keyword>
<feature type="transmembrane region" description="Helical" evidence="6">
    <location>
        <begin position="147"/>
        <end position="170"/>
    </location>
</feature>
<comment type="similarity">
    <text evidence="2">Belongs to the GtrA family.</text>
</comment>
<dbReference type="EMBL" id="SDMQ01000008">
    <property type="protein sequence ID" value="TBT84328.1"/>
    <property type="molecule type" value="Genomic_DNA"/>
</dbReference>
<evidence type="ECO:0000256" key="6">
    <source>
        <dbReference type="SAM" id="Phobius"/>
    </source>
</evidence>
<sequence>MSPSTSFLGRYENTARQFVKFGLIGGGGVLVNMATVAVANAIGVGIFGVVDKDPFIPLPGTERALRFYILYAGIAFLVANVFNFMLNRHWTFKDHHGKPAPFFKEFLPFLMVGGVAQLVGFVILYLLRNETSPLYLSHPFFTYDGPWWTLRLYWAQLIQIICVMPINFVVNKLWTFRLVRQRHAASAAGDSVGPS</sequence>
<proteinExistence type="inferred from homology"/>
<reference evidence="8 9" key="1">
    <citation type="submission" date="2019-01" db="EMBL/GenBank/DDBJ databases">
        <title>Lactibacter flavus gen. nov., sp. nov., a novel bacterium of the family Propionibacteriaceae isolated from raw milk and dairy products.</title>
        <authorList>
            <person name="Huptas C."/>
            <person name="Wenning M."/>
            <person name="Breitenwieser F."/>
            <person name="Doll E."/>
            <person name="Von Neubeck M."/>
            <person name="Busse H.-J."/>
            <person name="Scherer S."/>
        </authorList>
    </citation>
    <scope>NUCLEOTIDE SEQUENCE [LARGE SCALE GENOMIC DNA]</scope>
    <source>
        <strain evidence="8 9">KCTC 33808</strain>
    </source>
</reference>
<evidence type="ECO:0000313" key="8">
    <source>
        <dbReference type="EMBL" id="TBT84328.1"/>
    </source>
</evidence>
<feature type="transmembrane region" description="Helical" evidence="6">
    <location>
        <begin position="21"/>
        <end position="47"/>
    </location>
</feature>
<dbReference type="AlphaFoldDB" id="A0A4Q9KEK3"/>
<dbReference type="InterPro" id="IPR007267">
    <property type="entry name" value="GtrA_DPMS_TM"/>
</dbReference>
<accession>A0A4Q9KEK3</accession>
<keyword evidence="5 6" id="KW-0472">Membrane</keyword>
<name>A0A4Q9KEK3_9ACTN</name>
<keyword evidence="9" id="KW-1185">Reference proteome</keyword>
<dbReference type="InterPro" id="IPR051401">
    <property type="entry name" value="GtrA_CellWall_Glycosyl"/>
</dbReference>
<feature type="transmembrane region" description="Helical" evidence="6">
    <location>
        <begin position="106"/>
        <end position="127"/>
    </location>
</feature>
<keyword evidence="4 6" id="KW-1133">Transmembrane helix</keyword>
<gene>
    <name evidence="8" type="ORF">ET989_09285</name>
</gene>
<feature type="domain" description="GtrA/DPMS transmembrane" evidence="7">
    <location>
        <begin position="68"/>
        <end position="176"/>
    </location>
</feature>
<dbReference type="PANTHER" id="PTHR38459:SF1">
    <property type="entry name" value="PROPHAGE BACTOPRENOL-LINKED GLUCOSE TRANSLOCASE HOMOLOG"/>
    <property type="match status" value="1"/>
</dbReference>
<dbReference type="Pfam" id="PF04138">
    <property type="entry name" value="GtrA_DPMS_TM"/>
    <property type="match status" value="1"/>
</dbReference>
<evidence type="ECO:0000256" key="4">
    <source>
        <dbReference type="ARBA" id="ARBA00022989"/>
    </source>
</evidence>
<evidence type="ECO:0000256" key="1">
    <source>
        <dbReference type="ARBA" id="ARBA00004141"/>
    </source>
</evidence>
<dbReference type="RefSeq" id="WP_131168257.1">
    <property type="nucleotide sequence ID" value="NZ_CANLBI010000008.1"/>
</dbReference>
<dbReference type="PANTHER" id="PTHR38459">
    <property type="entry name" value="PROPHAGE BACTOPRENOL-LINKED GLUCOSE TRANSLOCASE HOMOLOG"/>
    <property type="match status" value="1"/>
</dbReference>
<organism evidence="8 9">
    <name type="scientific">Propioniciclava sinopodophylli</name>
    <dbReference type="NCBI Taxonomy" id="1837344"/>
    <lineage>
        <taxon>Bacteria</taxon>
        <taxon>Bacillati</taxon>
        <taxon>Actinomycetota</taxon>
        <taxon>Actinomycetes</taxon>
        <taxon>Propionibacteriales</taxon>
        <taxon>Propionibacteriaceae</taxon>
        <taxon>Propioniciclava</taxon>
    </lineage>
</organism>